<name>H6N524_GORPV</name>
<protein>
    <submittedName>
        <fullName evidence="2">Uncharacterized protein</fullName>
    </submittedName>
</protein>
<feature type="region of interest" description="Disordered" evidence="1">
    <location>
        <begin position="1"/>
        <end position="26"/>
    </location>
</feature>
<evidence type="ECO:0000313" key="3">
    <source>
        <dbReference type="Proteomes" id="UP000009154"/>
    </source>
</evidence>
<dbReference type="KEGG" id="gpo:GPOL_174p00500"/>
<dbReference type="Proteomes" id="UP000009154">
    <property type="component" value="Plasmid p174"/>
</dbReference>
<reference evidence="2 3" key="1">
    <citation type="journal article" date="2012" name="Appl. Environ. Microbiol.">
        <title>Involvement of two latex-clearing proteins during rubber degradation and insights into the subsequent degradation pathway revealed by the genome sequence of Gordonia polyisoprenivorans strain VH2.</title>
        <authorList>
            <person name="Hiessl S."/>
            <person name="Schuldes J."/>
            <person name="Thurmer A."/>
            <person name="Halbsguth T."/>
            <person name="Broker D."/>
            <person name="Angelov A."/>
            <person name="Liebl W."/>
            <person name="Daniel R."/>
            <person name="Steinbuchel A."/>
        </authorList>
    </citation>
    <scope>NUCLEOTIDE SEQUENCE [LARGE SCALE GENOMIC DNA]</scope>
    <source>
        <strain evidence="3">DSM 44266 / VH2</strain>
        <plasmid evidence="2 3">p174</plasmid>
    </source>
</reference>
<evidence type="ECO:0000256" key="1">
    <source>
        <dbReference type="SAM" id="MobiDB-lite"/>
    </source>
</evidence>
<gene>
    <name evidence="2" type="ordered locus">GPOL_174p00500</name>
</gene>
<keyword evidence="3" id="KW-1185">Reference proteome</keyword>
<organism evidence="2 3">
    <name type="scientific">Gordonia polyisoprenivorans (strain DSM 44266 / VH2)</name>
    <dbReference type="NCBI Taxonomy" id="1112204"/>
    <lineage>
        <taxon>Bacteria</taxon>
        <taxon>Bacillati</taxon>
        <taxon>Actinomycetota</taxon>
        <taxon>Actinomycetes</taxon>
        <taxon>Mycobacteriales</taxon>
        <taxon>Gordoniaceae</taxon>
        <taxon>Gordonia</taxon>
    </lineage>
</organism>
<geneLocation type="plasmid" evidence="2 3">
    <name>p174</name>
</geneLocation>
<sequence length="43" mass="4694">MPVAGQPQRYRFADSPCGPGDMRDAHRFSSFSTSRALIGPVRA</sequence>
<dbReference type="AlphaFoldDB" id="H6N524"/>
<dbReference type="HOGENOM" id="CLU_3234207_0_0_11"/>
<dbReference type="EMBL" id="CP003120">
    <property type="protein sequence ID" value="AFA76069.1"/>
    <property type="molecule type" value="Genomic_DNA"/>
</dbReference>
<accession>H6N524</accession>
<evidence type="ECO:0000313" key="2">
    <source>
        <dbReference type="EMBL" id="AFA76069.1"/>
    </source>
</evidence>
<keyword evidence="2" id="KW-0614">Plasmid</keyword>
<proteinExistence type="predicted"/>